<dbReference type="Gene3D" id="3.40.190.10">
    <property type="entry name" value="Periplasmic binding protein-like II"/>
    <property type="match status" value="1"/>
</dbReference>
<dbReference type="CDD" id="cd07012">
    <property type="entry name" value="PBP2_Bug_TTT"/>
    <property type="match status" value="1"/>
</dbReference>
<name>A0ABS1QXN0_9GAMM</name>
<dbReference type="RefSeq" id="WP_202088473.1">
    <property type="nucleotide sequence ID" value="NZ_JAERTZ010000032.1"/>
</dbReference>
<feature type="chain" id="PRO_5045442267" evidence="2">
    <location>
        <begin position="29"/>
        <end position="334"/>
    </location>
</feature>
<dbReference type="Gene3D" id="3.40.190.150">
    <property type="entry name" value="Bordetella uptake gene, domain 1"/>
    <property type="match status" value="1"/>
</dbReference>
<reference evidence="4" key="1">
    <citation type="submission" date="2021-01" db="EMBL/GenBank/DDBJ databases">
        <title>Genome public.</title>
        <authorList>
            <person name="Liu C."/>
            <person name="Sun Q."/>
        </authorList>
    </citation>
    <scope>NUCLEOTIDE SEQUENCE [LARGE SCALE GENOMIC DNA]</scope>
    <source>
        <strain evidence="4">CGMCC 1.18722</strain>
    </source>
</reference>
<sequence>MTIFSGILKKRTSAGLLAALLLPGAALAAEPAWQPGRAIEYIAPANPGGGWDTLARTTARVIMQERLSPQSFATINVPGGGGAVAWAQIARDSKNSHKLFVTSPPLILVPLAGMSRYDHEDFTPIARLITDSATVLVRKDSPYRTLNDLLDALRENPRLSIGGGSAPGSLHHVSFAGLAMAAGLNAREVNYVSYSGGGEAIISLLGGHIEAVSAGIGESSGQIAESGQLRALGIAAEERLPGTLADIPTYKEQGVDYTFDIWRGVMGPKEMPAEAVAYYQDLYVRMLNSDSWQQARDQLSWTDAYLDSQQFGIFLDQQKKQFGRVLAELGLLKQ</sequence>
<dbReference type="SUPFAM" id="SSF53850">
    <property type="entry name" value="Periplasmic binding protein-like II"/>
    <property type="match status" value="1"/>
</dbReference>
<dbReference type="PIRSF" id="PIRSF017082">
    <property type="entry name" value="YflP"/>
    <property type="match status" value="1"/>
</dbReference>
<keyword evidence="4" id="KW-1185">Reference proteome</keyword>
<dbReference type="Proteomes" id="UP000638570">
    <property type="component" value="Unassembled WGS sequence"/>
</dbReference>
<dbReference type="Pfam" id="PF03401">
    <property type="entry name" value="TctC"/>
    <property type="match status" value="1"/>
</dbReference>
<feature type="signal peptide" evidence="2">
    <location>
        <begin position="1"/>
        <end position="28"/>
    </location>
</feature>
<dbReference type="InterPro" id="IPR005064">
    <property type="entry name" value="BUG"/>
</dbReference>
<comment type="caution">
    <text evidence="3">The sequence shown here is derived from an EMBL/GenBank/DDBJ whole genome shotgun (WGS) entry which is preliminary data.</text>
</comment>
<dbReference type="PANTHER" id="PTHR42928">
    <property type="entry name" value="TRICARBOXYLATE-BINDING PROTEIN"/>
    <property type="match status" value="1"/>
</dbReference>
<dbReference type="InterPro" id="IPR042100">
    <property type="entry name" value="Bug_dom1"/>
</dbReference>
<evidence type="ECO:0000313" key="3">
    <source>
        <dbReference type="EMBL" id="MBL1379292.1"/>
    </source>
</evidence>
<evidence type="ECO:0000256" key="2">
    <source>
        <dbReference type="SAM" id="SignalP"/>
    </source>
</evidence>
<evidence type="ECO:0000313" key="4">
    <source>
        <dbReference type="Proteomes" id="UP000638570"/>
    </source>
</evidence>
<keyword evidence="2" id="KW-0732">Signal</keyword>
<organism evidence="3 4">
    <name type="scientific">Zobellella iuensis</name>
    <dbReference type="NCBI Taxonomy" id="2803811"/>
    <lineage>
        <taxon>Bacteria</taxon>
        <taxon>Pseudomonadati</taxon>
        <taxon>Pseudomonadota</taxon>
        <taxon>Gammaproteobacteria</taxon>
        <taxon>Aeromonadales</taxon>
        <taxon>Aeromonadaceae</taxon>
        <taxon>Zobellella</taxon>
    </lineage>
</organism>
<accession>A0ABS1QXN0</accession>
<dbReference type="PANTHER" id="PTHR42928:SF3">
    <property type="entry name" value="UPF0065 PROTEIN YFLP"/>
    <property type="match status" value="1"/>
</dbReference>
<protein>
    <submittedName>
        <fullName evidence="3">Tripartite tricarboxylate transporter substrate binding protein</fullName>
    </submittedName>
</protein>
<comment type="similarity">
    <text evidence="1">Belongs to the UPF0065 (bug) family.</text>
</comment>
<proteinExistence type="inferred from homology"/>
<evidence type="ECO:0000256" key="1">
    <source>
        <dbReference type="ARBA" id="ARBA00006987"/>
    </source>
</evidence>
<gene>
    <name evidence="3" type="ORF">JKV55_18480</name>
</gene>
<dbReference type="EMBL" id="JAERTZ010000032">
    <property type="protein sequence ID" value="MBL1379292.1"/>
    <property type="molecule type" value="Genomic_DNA"/>
</dbReference>